<evidence type="ECO:0000313" key="2">
    <source>
        <dbReference type="Proteomes" id="UP000027192"/>
    </source>
</evidence>
<reference evidence="1 2" key="1">
    <citation type="submission" date="2014-04" db="EMBL/GenBank/DDBJ databases">
        <title>Draft genome sequence of Photobacterium halotolerans S2753: a solonamide, ngercheumicin and holomycin producer.</title>
        <authorList>
            <person name="Machado H.R."/>
            <person name="Gram L."/>
        </authorList>
    </citation>
    <scope>NUCLEOTIDE SEQUENCE [LARGE SCALE GENOMIC DNA]</scope>
    <source>
        <strain evidence="1 2">S2753</strain>
    </source>
</reference>
<name>A0A066RPA2_9GAMM</name>
<accession>A0A066RPA2</accession>
<dbReference type="AlphaFoldDB" id="A0A066RPA2"/>
<dbReference type="Proteomes" id="UP000027192">
    <property type="component" value="Unassembled WGS sequence"/>
</dbReference>
<gene>
    <name evidence="1" type="ORF">EA58_14495</name>
</gene>
<dbReference type="STRING" id="1654360.EA58_14495"/>
<organism evidence="1 2">
    <name type="scientific">Photobacterium galatheae</name>
    <dbReference type="NCBI Taxonomy" id="1654360"/>
    <lineage>
        <taxon>Bacteria</taxon>
        <taxon>Pseudomonadati</taxon>
        <taxon>Pseudomonadota</taxon>
        <taxon>Gammaproteobacteria</taxon>
        <taxon>Vibrionales</taxon>
        <taxon>Vibrionaceae</taxon>
        <taxon>Photobacterium</taxon>
    </lineage>
</organism>
<dbReference type="RefSeq" id="WP_036753922.1">
    <property type="nucleotide sequence ID" value="NZ_JAGSGC010000004.1"/>
</dbReference>
<sequence>MVGFVGLLSCALAAVFLVFVVMLLSFLQAQLAPTEGTYKLATESGLVFPIESHILTDEVFRSMMVTYDRVYGKQPVYISTSCIIGGMLDGATAKRYATYNFVFSKRKAISEGGEYDIAQIDSLPIMERESKLSSMCFIAMKTEELHRQFEEANNQATVIENE</sequence>
<dbReference type="OrthoDB" id="9941453at2"/>
<proteinExistence type="predicted"/>
<keyword evidence="2" id="KW-1185">Reference proteome</keyword>
<protein>
    <submittedName>
        <fullName evidence="1">Uncharacterized protein</fullName>
    </submittedName>
</protein>
<dbReference type="EMBL" id="JMIB01000027">
    <property type="protein sequence ID" value="KDM90961.1"/>
    <property type="molecule type" value="Genomic_DNA"/>
</dbReference>
<comment type="caution">
    <text evidence="1">The sequence shown here is derived from an EMBL/GenBank/DDBJ whole genome shotgun (WGS) entry which is preliminary data.</text>
</comment>
<evidence type="ECO:0000313" key="1">
    <source>
        <dbReference type="EMBL" id="KDM90961.1"/>
    </source>
</evidence>